<evidence type="ECO:0000256" key="1">
    <source>
        <dbReference type="SAM" id="MobiDB-lite"/>
    </source>
</evidence>
<keyword evidence="3" id="KW-1185">Reference proteome</keyword>
<name>A0A5B7EQE0_PORTR</name>
<dbReference type="AlphaFoldDB" id="A0A5B7EQE0"/>
<organism evidence="2 3">
    <name type="scientific">Portunus trituberculatus</name>
    <name type="common">Swimming crab</name>
    <name type="synonym">Neptunus trituberculatus</name>
    <dbReference type="NCBI Taxonomy" id="210409"/>
    <lineage>
        <taxon>Eukaryota</taxon>
        <taxon>Metazoa</taxon>
        <taxon>Ecdysozoa</taxon>
        <taxon>Arthropoda</taxon>
        <taxon>Crustacea</taxon>
        <taxon>Multicrustacea</taxon>
        <taxon>Malacostraca</taxon>
        <taxon>Eumalacostraca</taxon>
        <taxon>Eucarida</taxon>
        <taxon>Decapoda</taxon>
        <taxon>Pleocyemata</taxon>
        <taxon>Brachyura</taxon>
        <taxon>Eubrachyura</taxon>
        <taxon>Portunoidea</taxon>
        <taxon>Portunidae</taxon>
        <taxon>Portuninae</taxon>
        <taxon>Portunus</taxon>
    </lineage>
</organism>
<accession>A0A5B7EQE0</accession>
<dbReference type="EMBL" id="VSRR010003214">
    <property type="protein sequence ID" value="MPC35173.1"/>
    <property type="molecule type" value="Genomic_DNA"/>
</dbReference>
<protein>
    <submittedName>
        <fullName evidence="2">Uncharacterized protein</fullName>
    </submittedName>
</protein>
<comment type="caution">
    <text evidence="2">The sequence shown here is derived from an EMBL/GenBank/DDBJ whole genome shotgun (WGS) entry which is preliminary data.</text>
</comment>
<evidence type="ECO:0000313" key="2">
    <source>
        <dbReference type="EMBL" id="MPC35173.1"/>
    </source>
</evidence>
<proteinExistence type="predicted"/>
<sequence length="74" mass="7389">MVVITVGGGGDGGGTGGTARAAGGGGDLGRSPHRLHTSCLEQQDTYTTLYTAIPALNLSSTEAEDINKGICRIA</sequence>
<reference evidence="2 3" key="1">
    <citation type="submission" date="2019-05" db="EMBL/GenBank/DDBJ databases">
        <title>Another draft genome of Portunus trituberculatus and its Hox gene families provides insights of decapod evolution.</title>
        <authorList>
            <person name="Jeong J.-H."/>
            <person name="Song I."/>
            <person name="Kim S."/>
            <person name="Choi T."/>
            <person name="Kim D."/>
            <person name="Ryu S."/>
            <person name="Kim W."/>
        </authorList>
    </citation>
    <scope>NUCLEOTIDE SEQUENCE [LARGE SCALE GENOMIC DNA]</scope>
    <source>
        <tissue evidence="2">Muscle</tissue>
    </source>
</reference>
<gene>
    <name evidence="2" type="ORF">E2C01_028591</name>
</gene>
<dbReference type="Proteomes" id="UP000324222">
    <property type="component" value="Unassembled WGS sequence"/>
</dbReference>
<feature type="compositionally biased region" description="Gly residues" evidence="1">
    <location>
        <begin position="1"/>
        <end position="28"/>
    </location>
</feature>
<feature type="region of interest" description="Disordered" evidence="1">
    <location>
        <begin position="1"/>
        <end position="33"/>
    </location>
</feature>
<evidence type="ECO:0000313" key="3">
    <source>
        <dbReference type="Proteomes" id="UP000324222"/>
    </source>
</evidence>